<dbReference type="AlphaFoldDB" id="A0AA38GZB0"/>
<dbReference type="Proteomes" id="UP000824469">
    <property type="component" value="Unassembled WGS sequence"/>
</dbReference>
<reference evidence="1 2" key="1">
    <citation type="journal article" date="2021" name="Nat. Plants">
        <title>The Taxus genome provides insights into paclitaxel biosynthesis.</title>
        <authorList>
            <person name="Xiong X."/>
            <person name="Gou J."/>
            <person name="Liao Q."/>
            <person name="Li Y."/>
            <person name="Zhou Q."/>
            <person name="Bi G."/>
            <person name="Li C."/>
            <person name="Du R."/>
            <person name="Wang X."/>
            <person name="Sun T."/>
            <person name="Guo L."/>
            <person name="Liang H."/>
            <person name="Lu P."/>
            <person name="Wu Y."/>
            <person name="Zhang Z."/>
            <person name="Ro D.K."/>
            <person name="Shang Y."/>
            <person name="Huang S."/>
            <person name="Yan J."/>
        </authorList>
    </citation>
    <scope>NUCLEOTIDE SEQUENCE [LARGE SCALE GENOMIC DNA]</scope>
    <source>
        <strain evidence="1">Ta-2019</strain>
    </source>
</reference>
<name>A0AA38GZB0_TAXCH</name>
<dbReference type="PANTHER" id="PTHR46313:SF3">
    <property type="entry name" value="PROLYCOPENE ISOMERASE, CHLOROPLASTIC"/>
    <property type="match status" value="1"/>
</dbReference>
<evidence type="ECO:0000313" key="2">
    <source>
        <dbReference type="Proteomes" id="UP000824469"/>
    </source>
</evidence>
<dbReference type="PANTHER" id="PTHR46313">
    <property type="match status" value="1"/>
</dbReference>
<proteinExistence type="predicted"/>
<keyword evidence="2" id="KW-1185">Reference proteome</keyword>
<organism evidence="1 2">
    <name type="scientific">Taxus chinensis</name>
    <name type="common">Chinese yew</name>
    <name type="synonym">Taxus wallichiana var. chinensis</name>
    <dbReference type="NCBI Taxonomy" id="29808"/>
    <lineage>
        <taxon>Eukaryota</taxon>
        <taxon>Viridiplantae</taxon>
        <taxon>Streptophyta</taxon>
        <taxon>Embryophyta</taxon>
        <taxon>Tracheophyta</taxon>
        <taxon>Spermatophyta</taxon>
        <taxon>Pinopsida</taxon>
        <taxon>Pinidae</taxon>
        <taxon>Conifers II</taxon>
        <taxon>Cupressales</taxon>
        <taxon>Taxaceae</taxon>
        <taxon>Taxus</taxon>
    </lineage>
</organism>
<dbReference type="GO" id="GO:0016116">
    <property type="term" value="P:carotenoid metabolic process"/>
    <property type="evidence" value="ECO:0007669"/>
    <property type="project" value="InterPro"/>
</dbReference>
<feature type="non-terminal residue" evidence="1">
    <location>
        <position position="158"/>
    </location>
</feature>
<comment type="caution">
    <text evidence="1">The sequence shown here is derived from an EMBL/GenBank/DDBJ whole genome shotgun (WGS) entry which is preliminary data.</text>
</comment>
<feature type="non-terminal residue" evidence="1">
    <location>
        <position position="1"/>
    </location>
</feature>
<accession>A0AA38GZB0</accession>
<dbReference type="InterPro" id="IPR045892">
    <property type="entry name" value="CrtISO-like"/>
</dbReference>
<evidence type="ECO:0000313" key="1">
    <source>
        <dbReference type="EMBL" id="KAH9330677.1"/>
    </source>
</evidence>
<gene>
    <name evidence="1" type="ORF">KI387_002785</name>
</gene>
<dbReference type="EMBL" id="JAHRHJ020000001">
    <property type="protein sequence ID" value="KAH9330677.1"/>
    <property type="molecule type" value="Genomic_DNA"/>
</dbReference>
<protein>
    <submittedName>
        <fullName evidence="1">Uncharacterized protein</fullName>
    </submittedName>
</protein>
<sequence>GSINLITKALANVGCKMEVVPDPTTVHYHLPGGLSIRVHREFEDFLVNLPYLRLFAELLCFVVSTVKALWTPMVNASMVLCDRHFGGINYPIGGIGGIAKNLAKGLVDNGRLLRVEEPLKEEQNFQSLYVKAPSFLFIHVGIKECFAFGYRLPSFYSR</sequence>